<dbReference type="eggNOG" id="ENOG502TJY9">
    <property type="taxonomic scope" value="Eukaryota"/>
</dbReference>
<reference evidence="3" key="1">
    <citation type="submission" date="2016-11" db="UniProtKB">
        <authorList>
            <consortium name="WormBaseParasite"/>
        </authorList>
    </citation>
    <scope>IDENTIFICATION</scope>
</reference>
<feature type="domain" description="F-box" evidence="1">
    <location>
        <begin position="1"/>
        <end position="46"/>
    </location>
</feature>
<evidence type="ECO:0000313" key="3">
    <source>
        <dbReference type="WBParaSite" id="Csp11.Scaffold630.g19244.t2"/>
    </source>
</evidence>
<keyword evidence="2" id="KW-1185">Reference proteome</keyword>
<dbReference type="Proteomes" id="UP000095282">
    <property type="component" value="Unplaced"/>
</dbReference>
<dbReference type="AlphaFoldDB" id="A0A1I7UTP2"/>
<name>A0A1I7UTP2_9PELO</name>
<dbReference type="Pfam" id="PF00646">
    <property type="entry name" value="F-box"/>
    <property type="match status" value="1"/>
</dbReference>
<sequence>MNLLRLPLLVLTDVFKNMDFKEKFFISLLSKRARNTLKITSVPSEISFHCRNFLQIRLENSTSDEIFRVETEGSYNIGGEEIRLSFLSNTICLQQKTIQKRLLLANCVLDIFNKPTISKSFQNPTVPSSAIKFMKMINQRKLCIKSFDYSITTPSSEFIKQILNECTEVTDSVSMDAEFPDDFVYIPPRPFKTTKLYVIFTISTNWLNLEYFMNCRRITLHIGANSNRTPKSWNTFLRNWIDSDSPLEDFAFYYIERSNFLLIVNGLSNEGIQQRGDDEWIDVKRKNGSEFVIGRNGGCIYIWTKQAHLEHLRRQEQ</sequence>
<evidence type="ECO:0000259" key="1">
    <source>
        <dbReference type="PROSITE" id="PS50181"/>
    </source>
</evidence>
<dbReference type="PROSITE" id="PS50181">
    <property type="entry name" value="FBOX"/>
    <property type="match status" value="1"/>
</dbReference>
<proteinExistence type="predicted"/>
<accession>A0A1I7UTP2</accession>
<dbReference type="InterPro" id="IPR001810">
    <property type="entry name" value="F-box_dom"/>
</dbReference>
<dbReference type="WBParaSite" id="Csp11.Scaffold630.g19244.t2">
    <property type="protein sequence ID" value="Csp11.Scaffold630.g19244.t2"/>
    <property type="gene ID" value="Csp11.Scaffold630.g19244"/>
</dbReference>
<organism evidence="2 3">
    <name type="scientific">Caenorhabditis tropicalis</name>
    <dbReference type="NCBI Taxonomy" id="1561998"/>
    <lineage>
        <taxon>Eukaryota</taxon>
        <taxon>Metazoa</taxon>
        <taxon>Ecdysozoa</taxon>
        <taxon>Nematoda</taxon>
        <taxon>Chromadorea</taxon>
        <taxon>Rhabditida</taxon>
        <taxon>Rhabditina</taxon>
        <taxon>Rhabditomorpha</taxon>
        <taxon>Rhabditoidea</taxon>
        <taxon>Rhabditidae</taxon>
        <taxon>Peloderinae</taxon>
        <taxon>Caenorhabditis</taxon>
    </lineage>
</organism>
<protein>
    <submittedName>
        <fullName evidence="3">F-box domain-containing protein</fullName>
    </submittedName>
</protein>
<evidence type="ECO:0000313" key="2">
    <source>
        <dbReference type="Proteomes" id="UP000095282"/>
    </source>
</evidence>
<dbReference type="PANTHER" id="PTHR21503">
    <property type="entry name" value="F-BOX-CONTAINING HYPOTHETICAL PROTEIN C.ELEGANS"/>
    <property type="match status" value="1"/>
</dbReference>